<dbReference type="Pfam" id="PF01464">
    <property type="entry name" value="SLT"/>
    <property type="match status" value="1"/>
</dbReference>
<sequence>MLSRSTRSAPDVSPRLAMPQPPNCPELVPEPERTLPAADNRIAEAPDGAIPSSRLPFHGIITQVAGRYEVDPSLVRAIIFAESGYNPRARSEKGARGLMQLMPATAKALGVQDVYDPKENIEGGVRYFRTLLDRFGGDVQLALAAYNAGSRHVRNYAGVPPFKATRRYIKKVLKFQHQFKMEKSFGARQMA</sequence>
<gene>
    <name evidence="4" type="ORF">DSCOOX_50620</name>
</gene>
<proteinExistence type="inferred from homology"/>
<dbReference type="GO" id="GO:0016020">
    <property type="term" value="C:membrane"/>
    <property type="evidence" value="ECO:0007669"/>
    <property type="project" value="InterPro"/>
</dbReference>
<feature type="domain" description="Transglycosylase SLT" evidence="3">
    <location>
        <begin position="61"/>
        <end position="164"/>
    </location>
</feature>
<organism evidence="4 5">
    <name type="scientific">Desulfosarcina ovata subsp. ovata</name>
    <dbReference type="NCBI Taxonomy" id="2752305"/>
    <lineage>
        <taxon>Bacteria</taxon>
        <taxon>Pseudomonadati</taxon>
        <taxon>Thermodesulfobacteriota</taxon>
        <taxon>Desulfobacteria</taxon>
        <taxon>Desulfobacterales</taxon>
        <taxon>Desulfosarcinaceae</taxon>
        <taxon>Desulfosarcina</taxon>
    </lineage>
</organism>
<feature type="region of interest" description="Disordered" evidence="2">
    <location>
        <begin position="1"/>
        <end position="34"/>
    </location>
</feature>
<dbReference type="Proteomes" id="UP000422108">
    <property type="component" value="Chromosome"/>
</dbReference>
<dbReference type="InterPro" id="IPR000189">
    <property type="entry name" value="Transglyc_AS"/>
</dbReference>
<evidence type="ECO:0000313" key="4">
    <source>
        <dbReference type="EMBL" id="BBO91882.1"/>
    </source>
</evidence>
<evidence type="ECO:0000256" key="2">
    <source>
        <dbReference type="SAM" id="MobiDB-lite"/>
    </source>
</evidence>
<dbReference type="InterPro" id="IPR023346">
    <property type="entry name" value="Lysozyme-like_dom_sf"/>
</dbReference>
<protein>
    <recommendedName>
        <fullName evidence="3">Transglycosylase SLT domain-containing protein</fullName>
    </recommendedName>
</protein>
<dbReference type="AlphaFoldDB" id="A0A5K8AGR4"/>
<dbReference type="GO" id="GO:0000270">
    <property type="term" value="P:peptidoglycan metabolic process"/>
    <property type="evidence" value="ECO:0007669"/>
    <property type="project" value="InterPro"/>
</dbReference>
<name>A0A5K8AGR4_9BACT</name>
<dbReference type="InterPro" id="IPR008258">
    <property type="entry name" value="Transglycosylase_SLT_dom_1"/>
</dbReference>
<dbReference type="SUPFAM" id="SSF53955">
    <property type="entry name" value="Lysozyme-like"/>
    <property type="match status" value="1"/>
</dbReference>
<evidence type="ECO:0000256" key="1">
    <source>
        <dbReference type="ARBA" id="ARBA00007734"/>
    </source>
</evidence>
<keyword evidence="5" id="KW-1185">Reference proteome</keyword>
<dbReference type="Gene3D" id="1.10.530.10">
    <property type="match status" value="1"/>
</dbReference>
<accession>A0A5K8AGR4</accession>
<dbReference type="PANTHER" id="PTHR37423:SF2">
    <property type="entry name" value="MEMBRANE-BOUND LYTIC MUREIN TRANSGLYCOSYLASE C"/>
    <property type="match status" value="1"/>
</dbReference>
<evidence type="ECO:0000313" key="5">
    <source>
        <dbReference type="Proteomes" id="UP000422108"/>
    </source>
</evidence>
<dbReference type="EMBL" id="AP021879">
    <property type="protein sequence ID" value="BBO91882.1"/>
    <property type="molecule type" value="Genomic_DNA"/>
</dbReference>
<reference evidence="4 5" key="1">
    <citation type="submission" date="2019-11" db="EMBL/GenBank/DDBJ databases">
        <title>Comparative genomics of hydrocarbon-degrading Desulfosarcina strains.</title>
        <authorList>
            <person name="Watanabe M."/>
            <person name="Kojima H."/>
            <person name="Fukui M."/>
        </authorList>
    </citation>
    <scope>NUCLEOTIDE SEQUENCE [LARGE SCALE GENOMIC DNA]</scope>
    <source>
        <strain evidence="5">oXyS1</strain>
    </source>
</reference>
<dbReference type="CDD" id="cd16896">
    <property type="entry name" value="LT_Slt70-like"/>
    <property type="match status" value="1"/>
</dbReference>
<dbReference type="PANTHER" id="PTHR37423">
    <property type="entry name" value="SOLUBLE LYTIC MUREIN TRANSGLYCOSYLASE-RELATED"/>
    <property type="match status" value="1"/>
</dbReference>
<evidence type="ECO:0000259" key="3">
    <source>
        <dbReference type="Pfam" id="PF01464"/>
    </source>
</evidence>
<dbReference type="PROSITE" id="PS00922">
    <property type="entry name" value="TRANSGLYCOSYLASE"/>
    <property type="match status" value="1"/>
</dbReference>
<dbReference type="GO" id="GO:0008933">
    <property type="term" value="F:peptidoglycan lytic transglycosylase activity"/>
    <property type="evidence" value="ECO:0007669"/>
    <property type="project" value="InterPro"/>
</dbReference>
<comment type="similarity">
    <text evidence="1">Belongs to the transglycosylase Slt family.</text>
</comment>